<dbReference type="Pfam" id="PF02597">
    <property type="entry name" value="ThiS"/>
    <property type="match status" value="1"/>
</dbReference>
<comment type="caution">
    <text evidence="1">The sequence shown here is derived from an EMBL/GenBank/DDBJ whole genome shotgun (WGS) entry which is preliminary data.</text>
</comment>
<proteinExistence type="predicted"/>
<dbReference type="RefSeq" id="WP_188609674.1">
    <property type="nucleotide sequence ID" value="NZ_BMGG01000004.1"/>
</dbReference>
<keyword evidence="2" id="KW-1185">Reference proteome</keyword>
<reference evidence="1" key="2">
    <citation type="submission" date="2020-09" db="EMBL/GenBank/DDBJ databases">
        <authorList>
            <person name="Sun Q."/>
            <person name="Zhou Y."/>
        </authorList>
    </citation>
    <scope>NUCLEOTIDE SEQUENCE</scope>
    <source>
        <strain evidence="1">CGMCC 1.12919</strain>
    </source>
</reference>
<dbReference type="AlphaFoldDB" id="A0A916UBP6"/>
<dbReference type="Proteomes" id="UP000637002">
    <property type="component" value="Unassembled WGS sequence"/>
</dbReference>
<dbReference type="InterPro" id="IPR016155">
    <property type="entry name" value="Mopterin_synth/thiamin_S_b"/>
</dbReference>
<dbReference type="PANTHER" id="PTHR34472:SF1">
    <property type="entry name" value="SULFUR CARRIER PROTEIN THIS"/>
    <property type="match status" value="1"/>
</dbReference>
<dbReference type="InterPro" id="IPR012675">
    <property type="entry name" value="Beta-grasp_dom_sf"/>
</dbReference>
<accession>A0A916UBP6</accession>
<gene>
    <name evidence="1" type="primary">thiS</name>
    <name evidence="1" type="ORF">GCM10010994_27020</name>
</gene>
<protein>
    <submittedName>
        <fullName evidence="1">Thiamine biosynthesis protein ThiS</fullName>
    </submittedName>
</protein>
<dbReference type="EMBL" id="BMGG01000004">
    <property type="protein sequence ID" value="GGC67040.1"/>
    <property type="molecule type" value="Genomic_DNA"/>
</dbReference>
<dbReference type="Gene3D" id="3.10.20.30">
    <property type="match status" value="1"/>
</dbReference>
<reference evidence="1" key="1">
    <citation type="journal article" date="2014" name="Int. J. Syst. Evol. Microbiol.">
        <title>Complete genome sequence of Corynebacterium casei LMG S-19264T (=DSM 44701T), isolated from a smear-ripened cheese.</title>
        <authorList>
            <consortium name="US DOE Joint Genome Institute (JGI-PGF)"/>
            <person name="Walter F."/>
            <person name="Albersmeier A."/>
            <person name="Kalinowski J."/>
            <person name="Ruckert C."/>
        </authorList>
    </citation>
    <scope>NUCLEOTIDE SEQUENCE</scope>
    <source>
        <strain evidence="1">CGMCC 1.12919</strain>
    </source>
</reference>
<dbReference type="InterPro" id="IPR010035">
    <property type="entry name" value="Thi_S"/>
</dbReference>
<evidence type="ECO:0000313" key="1">
    <source>
        <dbReference type="EMBL" id="GGC67040.1"/>
    </source>
</evidence>
<organism evidence="1 2">
    <name type="scientific">Chelatococcus reniformis</name>
    <dbReference type="NCBI Taxonomy" id="1494448"/>
    <lineage>
        <taxon>Bacteria</taxon>
        <taxon>Pseudomonadati</taxon>
        <taxon>Pseudomonadota</taxon>
        <taxon>Alphaproteobacteria</taxon>
        <taxon>Hyphomicrobiales</taxon>
        <taxon>Chelatococcaceae</taxon>
        <taxon>Chelatococcus</taxon>
    </lineage>
</organism>
<dbReference type="PANTHER" id="PTHR34472">
    <property type="entry name" value="SULFUR CARRIER PROTEIN THIS"/>
    <property type="match status" value="1"/>
</dbReference>
<evidence type="ECO:0000313" key="2">
    <source>
        <dbReference type="Proteomes" id="UP000637002"/>
    </source>
</evidence>
<dbReference type="NCBIfam" id="TIGR01683">
    <property type="entry name" value="thiS"/>
    <property type="match status" value="1"/>
</dbReference>
<sequence>MMLTVNGERREARSATVRRLLGELDYETEFVAVAVNYTVLPRGRWDEPVLKDGDAVEIVSPRQGG</sequence>
<dbReference type="SUPFAM" id="SSF54285">
    <property type="entry name" value="MoaD/ThiS"/>
    <property type="match status" value="1"/>
</dbReference>
<dbReference type="InterPro" id="IPR003749">
    <property type="entry name" value="ThiS/MoaD-like"/>
</dbReference>
<name>A0A916UBP6_9HYPH</name>
<dbReference type="CDD" id="cd00565">
    <property type="entry name" value="Ubl_ThiS"/>
    <property type="match status" value="1"/>
</dbReference>